<gene>
    <name evidence="3" type="primary">esxB</name>
    <name evidence="3" type="ORF">CCUG60884_00295</name>
</gene>
<dbReference type="EMBL" id="PECL01000003">
    <property type="protein sequence ID" value="TEA09126.1"/>
    <property type="molecule type" value="Genomic_DNA"/>
</dbReference>
<dbReference type="InterPro" id="IPR036689">
    <property type="entry name" value="ESAT-6-like_sf"/>
</dbReference>
<dbReference type="InterPro" id="IPR010310">
    <property type="entry name" value="T7SS_ESAT-6-like"/>
</dbReference>
<evidence type="ECO:0000256" key="2">
    <source>
        <dbReference type="SAM" id="MobiDB-lite"/>
    </source>
</evidence>
<accession>A0A4R8T049</accession>
<feature type="region of interest" description="Disordered" evidence="2">
    <location>
        <begin position="68"/>
        <end position="99"/>
    </location>
</feature>
<comment type="caution">
    <text evidence="3">The sequence shown here is derived from an EMBL/GenBank/DDBJ whole genome shotgun (WGS) entry which is preliminary data.</text>
</comment>
<organism evidence="3 4">
    <name type="scientific">Mycobacteroides salmoniphilum</name>
    <dbReference type="NCBI Taxonomy" id="404941"/>
    <lineage>
        <taxon>Bacteria</taxon>
        <taxon>Bacillati</taxon>
        <taxon>Actinomycetota</taxon>
        <taxon>Actinomycetes</taxon>
        <taxon>Mycobacteriales</taxon>
        <taxon>Mycobacteriaceae</taxon>
        <taxon>Mycobacteroides</taxon>
    </lineage>
</organism>
<dbReference type="Pfam" id="PF06013">
    <property type="entry name" value="WXG100"/>
    <property type="match status" value="1"/>
</dbReference>
<dbReference type="RefSeq" id="WP_134081031.1">
    <property type="nucleotide sequence ID" value="NZ_PECL01000003.1"/>
</dbReference>
<dbReference type="NCBIfam" id="TIGR03930">
    <property type="entry name" value="WXG100_ESAT6"/>
    <property type="match status" value="1"/>
</dbReference>
<sequence>MQMNTDEAAMAQAATEFDGHSADLKSQLHEAEAEADGLVSRFRGHTGDTAQAQLVRYRETQTPLISELDSISQNIRESGQTYSSTDSDGASMLQSSFQV</sequence>
<proteinExistence type="inferred from homology"/>
<dbReference type="Proteomes" id="UP000294604">
    <property type="component" value="Unassembled WGS sequence"/>
</dbReference>
<comment type="similarity">
    <text evidence="1">Belongs to the WXG100 family.</text>
</comment>
<dbReference type="Gene3D" id="1.10.287.1060">
    <property type="entry name" value="ESAT-6-like"/>
    <property type="match status" value="1"/>
</dbReference>
<dbReference type="AlphaFoldDB" id="A0A4R8T049"/>
<evidence type="ECO:0000313" key="4">
    <source>
        <dbReference type="Proteomes" id="UP000294604"/>
    </source>
</evidence>
<feature type="region of interest" description="Disordered" evidence="2">
    <location>
        <begin position="1"/>
        <end position="44"/>
    </location>
</feature>
<evidence type="ECO:0000313" key="3">
    <source>
        <dbReference type="EMBL" id="TEA09126.1"/>
    </source>
</evidence>
<reference evidence="3 4" key="1">
    <citation type="journal article" date="2019" name="Sci. Rep.">
        <title>Extended insight into the Mycobacterium chelonae-abscessus complex through whole genome sequencing of Mycobacterium salmoniphilum outbreak and Mycobacterium salmoniphilum-like strains.</title>
        <authorList>
            <person name="Behra P.R.K."/>
            <person name="Das S."/>
            <person name="Pettersson B.M.F."/>
            <person name="Shirreff L."/>
            <person name="DuCote T."/>
            <person name="Jacobsson K.G."/>
            <person name="Ennis D.G."/>
            <person name="Kirsebom L.A."/>
        </authorList>
    </citation>
    <scope>NUCLEOTIDE SEQUENCE [LARGE SCALE GENOMIC DNA]</scope>
    <source>
        <strain evidence="3 4">CCUG 60884</strain>
    </source>
</reference>
<name>A0A4R8T049_9MYCO</name>
<protein>
    <recommendedName>
        <fullName evidence="1">ESAT-6-like protein</fullName>
    </recommendedName>
</protein>
<dbReference type="SUPFAM" id="SSF140453">
    <property type="entry name" value="EsxAB dimer-like"/>
    <property type="match status" value="1"/>
</dbReference>
<feature type="compositionally biased region" description="Basic and acidic residues" evidence="2">
    <location>
        <begin position="17"/>
        <end position="32"/>
    </location>
</feature>
<evidence type="ECO:0000256" key="1">
    <source>
        <dbReference type="RuleBase" id="RU362001"/>
    </source>
</evidence>